<proteinExistence type="predicted"/>
<dbReference type="AlphaFoldDB" id="A0A546XI92"/>
<protein>
    <submittedName>
        <fullName evidence="2">Phage late control D family protein</fullName>
    </submittedName>
</protein>
<dbReference type="SUPFAM" id="SSF69279">
    <property type="entry name" value="Phage tail proteins"/>
    <property type="match status" value="1"/>
</dbReference>
<reference evidence="2 3" key="1">
    <citation type="journal article" date="2019" name="Appl. Microbiol. Biotechnol.">
        <title>Differential efficiency of wild type rhizogenic strains for rol gene transformation of plants.</title>
        <authorList>
            <person name="Desmet S."/>
            <person name="De Keyser E."/>
            <person name="Van Vaerenbergh J."/>
            <person name="Baeyen S."/>
            <person name="Van Huylenbroeck J."/>
            <person name="Geelen D."/>
            <person name="Dhooghe E."/>
        </authorList>
    </citation>
    <scope>NUCLEOTIDE SEQUENCE [LARGE SCALE GENOMIC DNA]</scope>
    <source>
        <strain evidence="2 3">GBBC3284</strain>
    </source>
</reference>
<comment type="caution">
    <text evidence="2">The sequence shown here is derived from an EMBL/GenBank/DDBJ whole genome shotgun (WGS) entry which is preliminary data.</text>
</comment>
<feature type="compositionally biased region" description="Polar residues" evidence="1">
    <location>
        <begin position="336"/>
        <end position="350"/>
    </location>
</feature>
<accession>A0A546XI92</accession>
<gene>
    <name evidence="2" type="ORF">EXN68_12230</name>
</gene>
<name>A0A546XI92_RHIRH</name>
<dbReference type="Proteomes" id="UP000315434">
    <property type="component" value="Unassembled WGS sequence"/>
</dbReference>
<sequence length="386" mass="41260">MKPRVEVSIDGVPVAGHFYERLLSLTVTDEEGMKSDTVDIELNDGPPNFLAIPRKGAIISVKMGFGDDLVPKGVFTADKVNVDCLPYKMSISGKAADLRSGKLKERQERSWDKTKLGDILSQIASESGLTPAVDDDLADFEYDWLAQQDESNINFLRRLAERHNGLYAVKQKRLIFTRLGSGLSASAAPLGSIILTPEKIKVGSLKVEINDRTKYSKVVAYYQDSDKAERVEIEADADADGDSVYRLPEPYASPAEADKAAQAKAKELQRGEGSVSVTVIGDAGIDAGLPLLFADIRPGVDGVPYIIKTAKTAYTKTGGLEVAVSGRLYDGKSATEKSAGTESGGSNATPDASKATGKVAPNSAPGTPATPSSFLTPRRFGRTDEN</sequence>
<evidence type="ECO:0000313" key="2">
    <source>
        <dbReference type="EMBL" id="TRB00474.1"/>
    </source>
</evidence>
<dbReference type="OrthoDB" id="4070623at2"/>
<evidence type="ECO:0000313" key="3">
    <source>
        <dbReference type="Proteomes" id="UP000315434"/>
    </source>
</evidence>
<dbReference type="Pfam" id="PF05954">
    <property type="entry name" value="Phage_GPD"/>
    <property type="match status" value="1"/>
</dbReference>
<organism evidence="2 3">
    <name type="scientific">Rhizobium rhizogenes</name>
    <name type="common">Agrobacterium rhizogenes</name>
    <dbReference type="NCBI Taxonomy" id="359"/>
    <lineage>
        <taxon>Bacteria</taxon>
        <taxon>Pseudomonadati</taxon>
        <taxon>Pseudomonadota</taxon>
        <taxon>Alphaproteobacteria</taxon>
        <taxon>Hyphomicrobiales</taxon>
        <taxon>Rhizobiaceae</taxon>
        <taxon>Rhizobium/Agrobacterium group</taxon>
        <taxon>Rhizobium</taxon>
    </lineage>
</organism>
<dbReference type="EMBL" id="SGNY01000003">
    <property type="protein sequence ID" value="TRB00474.1"/>
    <property type="molecule type" value="Genomic_DNA"/>
</dbReference>
<evidence type="ECO:0000256" key="1">
    <source>
        <dbReference type="SAM" id="MobiDB-lite"/>
    </source>
</evidence>
<feature type="region of interest" description="Disordered" evidence="1">
    <location>
        <begin position="333"/>
        <end position="386"/>
    </location>
</feature>